<dbReference type="HOGENOM" id="CLU_084900_0_0_1"/>
<feature type="transmembrane region" description="Helical" evidence="1">
    <location>
        <begin position="75"/>
        <end position="97"/>
    </location>
</feature>
<keyword evidence="3" id="KW-1185">Reference proteome</keyword>
<dbReference type="EnsemblPlants" id="OGLUM08G15490.1">
    <property type="protein sequence ID" value="OGLUM08G15490.1"/>
    <property type="gene ID" value="OGLUM08G15490"/>
</dbReference>
<dbReference type="Proteomes" id="UP000026961">
    <property type="component" value="Chromosome 8"/>
</dbReference>
<dbReference type="eggNOG" id="ENOG502R4TJ">
    <property type="taxonomic scope" value="Eukaryota"/>
</dbReference>
<proteinExistence type="predicted"/>
<keyword evidence="1" id="KW-0472">Membrane</keyword>
<keyword evidence="1" id="KW-1133">Transmembrane helix</keyword>
<evidence type="ECO:0000313" key="2">
    <source>
        <dbReference type="EnsemblPlants" id="OGLUM08G15490.1"/>
    </source>
</evidence>
<feature type="transmembrane region" description="Helical" evidence="1">
    <location>
        <begin position="34"/>
        <end position="55"/>
    </location>
</feature>
<keyword evidence="1" id="KW-0812">Transmembrane</keyword>
<organism evidence="2">
    <name type="scientific">Oryza glumipatula</name>
    <dbReference type="NCBI Taxonomy" id="40148"/>
    <lineage>
        <taxon>Eukaryota</taxon>
        <taxon>Viridiplantae</taxon>
        <taxon>Streptophyta</taxon>
        <taxon>Embryophyta</taxon>
        <taxon>Tracheophyta</taxon>
        <taxon>Spermatophyta</taxon>
        <taxon>Magnoliopsida</taxon>
        <taxon>Liliopsida</taxon>
        <taxon>Poales</taxon>
        <taxon>Poaceae</taxon>
        <taxon>BOP clade</taxon>
        <taxon>Oryzoideae</taxon>
        <taxon>Oryzeae</taxon>
        <taxon>Oryzinae</taxon>
        <taxon>Oryza</taxon>
    </lineage>
</organism>
<name>A0A0E0AVC5_9ORYZ</name>
<reference evidence="2" key="1">
    <citation type="submission" date="2015-04" db="UniProtKB">
        <authorList>
            <consortium name="EnsemblPlants"/>
        </authorList>
    </citation>
    <scope>IDENTIFICATION</scope>
</reference>
<feature type="transmembrane region" description="Helical" evidence="1">
    <location>
        <begin position="129"/>
        <end position="150"/>
    </location>
</feature>
<sequence length="205" mass="21654">MADTGAAQPPPPPLRAPAAVPETLRRLLALVTDVLVCCFLAAMWVTPAASAAAVFSRWACGEGSPAADVAAKVSVASFLATAALAPFASPVVTWRLLGRPRRGGRARERGRGDVTGERRRRQEGGLGRVVQFALFSVCFAVVGLLLQELAPEEKGSIQEKVGSVLADIGLFANSVMVCFVVAPNLLIFLARDRFPSEVFAEHAMA</sequence>
<reference evidence="2" key="2">
    <citation type="submission" date="2018-05" db="EMBL/GenBank/DDBJ databases">
        <title>OgluRS3 (Oryza glumaepatula Reference Sequence Version 3).</title>
        <authorList>
            <person name="Zhang J."/>
            <person name="Kudrna D."/>
            <person name="Lee S."/>
            <person name="Talag J."/>
            <person name="Welchert J."/>
            <person name="Wing R.A."/>
        </authorList>
    </citation>
    <scope>NUCLEOTIDE SEQUENCE [LARGE SCALE GENOMIC DNA]</scope>
</reference>
<dbReference type="AlphaFoldDB" id="A0A0E0AVC5"/>
<dbReference type="Gramene" id="OGLUM08G15490.1">
    <property type="protein sequence ID" value="OGLUM08G15490.1"/>
    <property type="gene ID" value="OGLUM08G15490"/>
</dbReference>
<evidence type="ECO:0000256" key="1">
    <source>
        <dbReference type="SAM" id="Phobius"/>
    </source>
</evidence>
<evidence type="ECO:0000313" key="3">
    <source>
        <dbReference type="Proteomes" id="UP000026961"/>
    </source>
</evidence>
<protein>
    <submittedName>
        <fullName evidence="2">Uncharacterized protein</fullName>
    </submittedName>
</protein>
<feature type="transmembrane region" description="Helical" evidence="1">
    <location>
        <begin position="170"/>
        <end position="190"/>
    </location>
</feature>
<accession>A0A0E0AVC5</accession>